<sequence>MRAAFFDRQGAAREVLKIGTLPDPEPGFGEVRVRVEASGLNPSDIKTRTGFAGAPMPFPRIVPHQDGAGTIDRLGPGVPPARLGERVWLYKAQTGKAFGSAADLVVVPSAHAVPLPDTASFDIGACLGVAAMTAHRCLFADGDLRGRRVLVQGGAGAVGTAAILLAKWAGAWVAVTVSREEQAAVAKAAGADLVINRHRESVTDGLLAATGSNGVARIVDVDLTANIGTAVACLARDGVVAAYSTEDPQATLSIPFLPALRGGFAFRFVYVYTMPEAALRQAAEEISACVASGAYSPAIAMKLPLDRIAEAHEAQESGKAIGKILIGL</sequence>
<dbReference type="Pfam" id="PF00107">
    <property type="entry name" value="ADH_zinc_N"/>
    <property type="match status" value="1"/>
</dbReference>
<comment type="caution">
    <text evidence="3">The sequence shown here is derived from an EMBL/GenBank/DDBJ whole genome shotgun (WGS) entry which is preliminary data.</text>
</comment>
<dbReference type="EMBL" id="JAUSVU010000027">
    <property type="protein sequence ID" value="MDQ0536476.1"/>
    <property type="molecule type" value="Genomic_DNA"/>
</dbReference>
<dbReference type="SUPFAM" id="SSF51735">
    <property type="entry name" value="NAD(P)-binding Rossmann-fold domains"/>
    <property type="match status" value="1"/>
</dbReference>
<dbReference type="Gene3D" id="3.40.50.720">
    <property type="entry name" value="NAD(P)-binding Rossmann-like Domain"/>
    <property type="match status" value="1"/>
</dbReference>
<reference evidence="3 4" key="1">
    <citation type="submission" date="2023-07" db="EMBL/GenBank/DDBJ databases">
        <title>Genomic Encyclopedia of Type Strains, Phase IV (KMG-IV): sequencing the most valuable type-strain genomes for metagenomic binning, comparative biology and taxonomic classification.</title>
        <authorList>
            <person name="Goeker M."/>
        </authorList>
    </citation>
    <scope>NUCLEOTIDE SEQUENCE [LARGE SCALE GENOMIC DNA]</scope>
    <source>
        <strain evidence="3 4">DSM 19922</strain>
    </source>
</reference>
<dbReference type="PANTHER" id="PTHR44154:SF1">
    <property type="entry name" value="QUINONE OXIDOREDUCTASE"/>
    <property type="match status" value="1"/>
</dbReference>
<dbReference type="PANTHER" id="PTHR44154">
    <property type="entry name" value="QUINONE OXIDOREDUCTASE"/>
    <property type="match status" value="1"/>
</dbReference>
<protein>
    <submittedName>
        <fullName evidence="3">NADPH:quinone reductase-like Zn-dependent oxidoreductase</fullName>
    </submittedName>
</protein>
<keyword evidence="1" id="KW-0521">NADP</keyword>
<dbReference type="InterPro" id="IPR013154">
    <property type="entry name" value="ADH-like_N"/>
</dbReference>
<evidence type="ECO:0000313" key="4">
    <source>
        <dbReference type="Proteomes" id="UP001244552"/>
    </source>
</evidence>
<evidence type="ECO:0000313" key="3">
    <source>
        <dbReference type="EMBL" id="MDQ0536476.1"/>
    </source>
</evidence>
<keyword evidence="4" id="KW-1185">Reference proteome</keyword>
<dbReference type="Pfam" id="PF08240">
    <property type="entry name" value="ADH_N"/>
    <property type="match status" value="1"/>
</dbReference>
<dbReference type="SUPFAM" id="SSF50129">
    <property type="entry name" value="GroES-like"/>
    <property type="match status" value="1"/>
</dbReference>
<gene>
    <name evidence="3" type="ORF">QO018_005373</name>
</gene>
<organism evidence="3 4">
    <name type="scientific">Azospirillum picis</name>
    <dbReference type="NCBI Taxonomy" id="488438"/>
    <lineage>
        <taxon>Bacteria</taxon>
        <taxon>Pseudomonadati</taxon>
        <taxon>Pseudomonadota</taxon>
        <taxon>Alphaproteobacteria</taxon>
        <taxon>Rhodospirillales</taxon>
        <taxon>Azospirillaceae</taxon>
        <taxon>Azospirillum</taxon>
    </lineage>
</organism>
<dbReference type="InterPro" id="IPR011032">
    <property type="entry name" value="GroES-like_sf"/>
</dbReference>
<evidence type="ECO:0000256" key="1">
    <source>
        <dbReference type="ARBA" id="ARBA00022857"/>
    </source>
</evidence>
<dbReference type="InterPro" id="IPR036291">
    <property type="entry name" value="NAD(P)-bd_dom_sf"/>
</dbReference>
<dbReference type="SMART" id="SM00829">
    <property type="entry name" value="PKS_ER"/>
    <property type="match status" value="1"/>
</dbReference>
<dbReference type="InterPro" id="IPR013149">
    <property type="entry name" value="ADH-like_C"/>
</dbReference>
<dbReference type="InterPro" id="IPR020843">
    <property type="entry name" value="ER"/>
</dbReference>
<proteinExistence type="predicted"/>
<name>A0ABU0MTN5_9PROT</name>
<dbReference type="CDD" id="cd08253">
    <property type="entry name" value="zeta_crystallin"/>
    <property type="match status" value="1"/>
</dbReference>
<dbReference type="Gene3D" id="3.90.180.10">
    <property type="entry name" value="Medium-chain alcohol dehydrogenases, catalytic domain"/>
    <property type="match status" value="1"/>
</dbReference>
<dbReference type="RefSeq" id="WP_209989179.1">
    <property type="nucleotide sequence ID" value="NZ_JAGINO010000027.1"/>
</dbReference>
<evidence type="ECO:0000259" key="2">
    <source>
        <dbReference type="SMART" id="SM00829"/>
    </source>
</evidence>
<dbReference type="InterPro" id="IPR051603">
    <property type="entry name" value="Zinc-ADH_QOR/CCCR"/>
</dbReference>
<accession>A0ABU0MTN5</accession>
<dbReference type="Proteomes" id="UP001244552">
    <property type="component" value="Unassembled WGS sequence"/>
</dbReference>
<feature type="domain" description="Enoyl reductase (ER)" evidence="2">
    <location>
        <begin position="11"/>
        <end position="326"/>
    </location>
</feature>